<proteinExistence type="predicted"/>
<gene>
    <name evidence="1" type="ORF">SUNI508_05982</name>
</gene>
<reference evidence="1 2" key="1">
    <citation type="journal article" date="2024" name="J. Plant Pathol.">
        <title>Sequence and assembly of the genome of Seiridium unicorne, isolate CBS 538.82, causal agent of cypress canker disease.</title>
        <authorList>
            <person name="Scali E."/>
            <person name="Rocca G.D."/>
            <person name="Danti R."/>
            <person name="Garbelotto M."/>
            <person name="Barberini S."/>
            <person name="Baroncelli R."/>
            <person name="Emiliani G."/>
        </authorList>
    </citation>
    <scope>NUCLEOTIDE SEQUENCE [LARGE SCALE GENOMIC DNA]</scope>
    <source>
        <strain evidence="1 2">BM-138-508</strain>
    </source>
</reference>
<accession>A0ABR2V2S8</accession>
<organism evidence="1 2">
    <name type="scientific">Seiridium unicorne</name>
    <dbReference type="NCBI Taxonomy" id="138068"/>
    <lineage>
        <taxon>Eukaryota</taxon>
        <taxon>Fungi</taxon>
        <taxon>Dikarya</taxon>
        <taxon>Ascomycota</taxon>
        <taxon>Pezizomycotina</taxon>
        <taxon>Sordariomycetes</taxon>
        <taxon>Xylariomycetidae</taxon>
        <taxon>Amphisphaeriales</taxon>
        <taxon>Sporocadaceae</taxon>
        <taxon>Seiridium</taxon>
    </lineage>
</organism>
<comment type="caution">
    <text evidence="1">The sequence shown here is derived from an EMBL/GenBank/DDBJ whole genome shotgun (WGS) entry which is preliminary data.</text>
</comment>
<dbReference type="Proteomes" id="UP001408356">
    <property type="component" value="Unassembled WGS sequence"/>
</dbReference>
<protein>
    <submittedName>
        <fullName evidence="1">Uncharacterized protein</fullName>
    </submittedName>
</protein>
<evidence type="ECO:0000313" key="1">
    <source>
        <dbReference type="EMBL" id="KAK9421134.1"/>
    </source>
</evidence>
<evidence type="ECO:0000313" key="2">
    <source>
        <dbReference type="Proteomes" id="UP001408356"/>
    </source>
</evidence>
<sequence>MVLALSLLLKSQHSIPGFKWRMNAMTAAAFAALKALTDDPDNAVGKALQAITSSAEAFIKSQETRTTTNGWDIKKIGFFYPNIEELFGKGNHVIISNRYNWRNVFAFTDSVRDYIMSNTARDKLMRRGYFNYLKAIPRLGTISLTEQSTIKDIMLKDLDYALTKTEKR</sequence>
<name>A0ABR2V2S8_9PEZI</name>
<dbReference type="EMBL" id="JARVKF010000201">
    <property type="protein sequence ID" value="KAK9421134.1"/>
    <property type="molecule type" value="Genomic_DNA"/>
</dbReference>
<keyword evidence="2" id="KW-1185">Reference proteome</keyword>